<dbReference type="AlphaFoldDB" id="W2X6E9"/>
<name>W2X6E9_PHYNI</name>
<reference evidence="1 2" key="1">
    <citation type="submission" date="2013-11" db="EMBL/GenBank/DDBJ databases">
        <title>The Genome Sequence of Phytophthora parasitica CJ01A1.</title>
        <authorList>
            <consortium name="The Broad Institute Genomics Platform"/>
            <person name="Russ C."/>
            <person name="Tyler B."/>
            <person name="Panabieres F."/>
            <person name="Shan W."/>
            <person name="Tripathy S."/>
            <person name="Grunwald N."/>
            <person name="Machado M."/>
            <person name="Johnson C.S."/>
            <person name="Walker B."/>
            <person name="Young S.K."/>
            <person name="Zeng Q."/>
            <person name="Gargeya S."/>
            <person name="Fitzgerald M."/>
            <person name="Haas B."/>
            <person name="Abouelleil A."/>
            <person name="Allen A.W."/>
            <person name="Alvarado L."/>
            <person name="Arachchi H.M."/>
            <person name="Berlin A.M."/>
            <person name="Chapman S.B."/>
            <person name="Gainer-Dewar J."/>
            <person name="Goldberg J."/>
            <person name="Griggs A."/>
            <person name="Gujja S."/>
            <person name="Hansen M."/>
            <person name="Howarth C."/>
            <person name="Imamovic A."/>
            <person name="Ireland A."/>
            <person name="Larimer J."/>
            <person name="McCowan C."/>
            <person name="Murphy C."/>
            <person name="Pearson M."/>
            <person name="Poon T.W."/>
            <person name="Priest M."/>
            <person name="Roberts A."/>
            <person name="Saif S."/>
            <person name="Shea T."/>
            <person name="Sisk P."/>
            <person name="Sykes S."/>
            <person name="Wortman J."/>
            <person name="Nusbaum C."/>
            <person name="Birren B."/>
        </authorList>
    </citation>
    <scope>NUCLEOTIDE SEQUENCE [LARGE SCALE GENOMIC DNA]</scope>
    <source>
        <strain evidence="1 2">CJ01A1</strain>
    </source>
</reference>
<protein>
    <submittedName>
        <fullName evidence="1">Uncharacterized protein</fullName>
    </submittedName>
</protein>
<dbReference type="EMBL" id="ANIX01001479">
    <property type="protein sequence ID" value="ETP18405.1"/>
    <property type="molecule type" value="Genomic_DNA"/>
</dbReference>
<accession>W2X6E9</accession>
<organism evidence="1 2">
    <name type="scientific">Phytophthora nicotianae CJ01A1</name>
    <dbReference type="NCBI Taxonomy" id="1317063"/>
    <lineage>
        <taxon>Eukaryota</taxon>
        <taxon>Sar</taxon>
        <taxon>Stramenopiles</taxon>
        <taxon>Oomycota</taxon>
        <taxon>Peronosporomycetes</taxon>
        <taxon>Peronosporales</taxon>
        <taxon>Peronosporaceae</taxon>
        <taxon>Phytophthora</taxon>
    </lineage>
</organism>
<evidence type="ECO:0000313" key="1">
    <source>
        <dbReference type="EMBL" id="ETP18405.1"/>
    </source>
</evidence>
<evidence type="ECO:0000313" key="2">
    <source>
        <dbReference type="Proteomes" id="UP000018958"/>
    </source>
</evidence>
<proteinExistence type="predicted"/>
<sequence>MGVERLILEEAGLEYAHKKELVDWIRQGHDLDETIEHFYGELAHKQLWAKKKNRSTSGLNKPPPFVQLVLLAEELTKIYDALETLQSFRKRLKKELYAGSIHCVVTVLPSRG</sequence>
<gene>
    <name evidence="1" type="ORF">F441_07343</name>
</gene>
<dbReference type="Proteomes" id="UP000018958">
    <property type="component" value="Unassembled WGS sequence"/>
</dbReference>
<comment type="caution">
    <text evidence="1">The sequence shown here is derived from an EMBL/GenBank/DDBJ whole genome shotgun (WGS) entry which is preliminary data.</text>
</comment>